<dbReference type="Pfam" id="PF00532">
    <property type="entry name" value="Peripla_BP_1"/>
    <property type="match status" value="1"/>
</dbReference>
<keyword evidence="6" id="KW-1185">Reference proteome</keyword>
<organism evidence="5 6">
    <name type="scientific">Yoonia algicola</name>
    <dbReference type="NCBI Taxonomy" id="3137368"/>
    <lineage>
        <taxon>Bacteria</taxon>
        <taxon>Pseudomonadati</taxon>
        <taxon>Pseudomonadota</taxon>
        <taxon>Alphaproteobacteria</taxon>
        <taxon>Rhodobacterales</taxon>
        <taxon>Paracoccaceae</taxon>
        <taxon>Yoonia</taxon>
    </lineage>
</organism>
<evidence type="ECO:0000313" key="6">
    <source>
        <dbReference type="Proteomes" id="UP001451782"/>
    </source>
</evidence>
<feature type="domain" description="HTH lacI-type" evidence="4">
    <location>
        <begin position="12"/>
        <end position="68"/>
    </location>
</feature>
<dbReference type="AlphaFoldDB" id="A0AAN0M6G5"/>
<dbReference type="SMART" id="SM00354">
    <property type="entry name" value="HTH_LACI"/>
    <property type="match status" value="1"/>
</dbReference>
<dbReference type="RefSeq" id="WP_342069794.1">
    <property type="nucleotide sequence ID" value="NZ_CP151762.1"/>
</dbReference>
<dbReference type="Pfam" id="PF00356">
    <property type="entry name" value="LacI"/>
    <property type="match status" value="1"/>
</dbReference>
<dbReference type="Proteomes" id="UP001451782">
    <property type="component" value="Chromosome"/>
</dbReference>
<dbReference type="InterPro" id="IPR000843">
    <property type="entry name" value="HTH_LacI"/>
</dbReference>
<accession>A0AAN0M6G5</accession>
<dbReference type="CDD" id="cd06267">
    <property type="entry name" value="PBP1_LacI_sugar_binding-like"/>
    <property type="match status" value="1"/>
</dbReference>
<protein>
    <submittedName>
        <fullName evidence="5">LacI family DNA-binding transcriptional regulator</fullName>
    </submittedName>
</protein>
<proteinExistence type="predicted"/>
<gene>
    <name evidence="5" type="ORF">AABB28_16415</name>
</gene>
<keyword evidence="3" id="KW-0804">Transcription</keyword>
<dbReference type="InterPro" id="IPR010982">
    <property type="entry name" value="Lambda_DNA-bd_dom_sf"/>
</dbReference>
<dbReference type="GO" id="GO:0000976">
    <property type="term" value="F:transcription cis-regulatory region binding"/>
    <property type="evidence" value="ECO:0007669"/>
    <property type="project" value="TreeGrafter"/>
</dbReference>
<dbReference type="Gene3D" id="1.10.260.40">
    <property type="entry name" value="lambda repressor-like DNA-binding domains"/>
    <property type="match status" value="1"/>
</dbReference>
<name>A0AAN0M6G5_9RHOB</name>
<keyword evidence="1" id="KW-0805">Transcription regulation</keyword>
<reference evidence="5 6" key="1">
    <citation type="submission" date="2024-04" db="EMBL/GenBank/DDBJ databases">
        <title>Phylogenomic analyses of a clade within the roseobacter group suggest taxonomic reassignments of species of the genera Aestuariivita, Citreicella, Loktanella, Nautella, Pelagibaca, Ruegeria, Thalassobius, Thiobacimonas and Tropicibacter, and the proposal o.</title>
        <authorList>
            <person name="Jeon C.O."/>
        </authorList>
    </citation>
    <scope>NUCLEOTIDE SEQUENCE [LARGE SCALE GENOMIC DNA]</scope>
    <source>
        <strain evidence="5 6">G8-12</strain>
    </source>
</reference>
<dbReference type="GO" id="GO:0003700">
    <property type="term" value="F:DNA-binding transcription factor activity"/>
    <property type="evidence" value="ECO:0007669"/>
    <property type="project" value="TreeGrafter"/>
</dbReference>
<dbReference type="InterPro" id="IPR028082">
    <property type="entry name" value="Peripla_BP_I"/>
</dbReference>
<keyword evidence="2 5" id="KW-0238">DNA-binding</keyword>
<dbReference type="EMBL" id="CP151762">
    <property type="protein sequence ID" value="WZU63412.1"/>
    <property type="molecule type" value="Genomic_DNA"/>
</dbReference>
<dbReference type="SUPFAM" id="SSF53822">
    <property type="entry name" value="Periplasmic binding protein-like I"/>
    <property type="match status" value="1"/>
</dbReference>
<evidence type="ECO:0000256" key="2">
    <source>
        <dbReference type="ARBA" id="ARBA00023125"/>
    </source>
</evidence>
<evidence type="ECO:0000313" key="5">
    <source>
        <dbReference type="EMBL" id="WZU63412.1"/>
    </source>
</evidence>
<dbReference type="PANTHER" id="PTHR30146:SF109">
    <property type="entry name" value="HTH-TYPE TRANSCRIPTIONAL REGULATOR GALS"/>
    <property type="match status" value="1"/>
</dbReference>
<dbReference type="Gene3D" id="3.40.50.2300">
    <property type="match status" value="2"/>
</dbReference>
<dbReference type="SUPFAM" id="SSF47413">
    <property type="entry name" value="lambda repressor-like DNA-binding domains"/>
    <property type="match status" value="1"/>
</dbReference>
<sequence length="348" mass="37568">MTSKSTKRNTRVKLKDVAAASGVHYSTVSRVMRPGSSGRISEAVAQRVREVARELGYRSNVVAASLRTNSTLTIGLIVHDMSDPVYPPILSGIESILSPAGYSVLVANTGYNIDAELDIVDRMASHLVDGIFLATTRTEDPIVARCQDMSIPLISVLRQTESGQTSAVVNDCFGGMQKLVQNVIASGYRDIAVILAPQNISTARERWDAIQTTLQVAGIPLPDHRITFVDEMTTEEGERAASLLLAKTPQPPELIICVNDLVAVGAIRFCQAAGLRIPADISISGYNDIPLVDMIDPPLTTVRMRLGEIGKEAGTLMLAHLDQSDSPAQIIRVPSDLIVRGSLRDMKN</sequence>
<dbReference type="KEGG" id="yag:AABB28_16415"/>
<dbReference type="InterPro" id="IPR001761">
    <property type="entry name" value="Peripla_BP/Lac1_sug-bd_dom"/>
</dbReference>
<dbReference type="PANTHER" id="PTHR30146">
    <property type="entry name" value="LACI-RELATED TRANSCRIPTIONAL REPRESSOR"/>
    <property type="match status" value="1"/>
</dbReference>
<evidence type="ECO:0000256" key="1">
    <source>
        <dbReference type="ARBA" id="ARBA00023015"/>
    </source>
</evidence>
<evidence type="ECO:0000256" key="3">
    <source>
        <dbReference type="ARBA" id="ARBA00023163"/>
    </source>
</evidence>
<evidence type="ECO:0000259" key="4">
    <source>
        <dbReference type="PROSITE" id="PS50932"/>
    </source>
</evidence>
<dbReference type="CDD" id="cd01392">
    <property type="entry name" value="HTH_LacI"/>
    <property type="match status" value="1"/>
</dbReference>
<dbReference type="PROSITE" id="PS50932">
    <property type="entry name" value="HTH_LACI_2"/>
    <property type="match status" value="1"/>
</dbReference>